<comment type="caution">
    <text evidence="4">The sequence shown here is derived from an EMBL/GenBank/DDBJ whole genome shotgun (WGS) entry which is preliminary data.</text>
</comment>
<dbReference type="Pfam" id="PF13204">
    <property type="entry name" value="Apiosidase"/>
    <property type="match status" value="1"/>
</dbReference>
<dbReference type="Proteomes" id="UP000652847">
    <property type="component" value="Unassembled WGS sequence"/>
</dbReference>
<feature type="domain" description="DUF5060" evidence="2">
    <location>
        <begin position="4"/>
        <end position="68"/>
    </location>
</feature>
<evidence type="ECO:0000259" key="2">
    <source>
        <dbReference type="Pfam" id="PF16586"/>
    </source>
</evidence>
<dbReference type="Gene3D" id="2.60.40.3950">
    <property type="match status" value="1"/>
</dbReference>
<feature type="domain" description="DUF5605" evidence="3">
    <location>
        <begin position="457"/>
        <end position="517"/>
    </location>
</feature>
<dbReference type="PANTHER" id="PTHR37836:SF2">
    <property type="entry name" value="DUF4038 DOMAIN-CONTAINING PROTEIN"/>
    <property type="match status" value="1"/>
</dbReference>
<reference evidence="4 5" key="1">
    <citation type="submission" date="2020-08" db="EMBL/GenBank/DDBJ databases">
        <title>Genome public.</title>
        <authorList>
            <person name="Liu C."/>
            <person name="Sun Q."/>
        </authorList>
    </citation>
    <scope>NUCLEOTIDE SEQUENCE [LARGE SCALE GENOMIC DNA]</scope>
    <source>
        <strain evidence="4 5">BX17</strain>
    </source>
</reference>
<dbReference type="InterPro" id="IPR013783">
    <property type="entry name" value="Ig-like_fold"/>
</dbReference>
<sequence>MESVKKWDIFELTFCVENMSEPVQAGALKAAFHGEKETVEVESFYDGGNVYKVRFMPSYEGHYTYKVETGNYQLNKKSDKYEGEFEVIAADGGNHGPVQVKNSRYLAYADGTIYHSVGTTCYAWLYQTEELQRQTLETLKNSCFNKIRFCIFPKYYEFNENEPQYYPFERGISRGQDEEKAAGKIPITFPQTKEAKDIRDFNFYKPNSAYFKKVDDQIAQLRDLGIEADIILFHPYDKWGFSTMEKACNEQYLQYMVARYSAYHNVWWSMANEYDLMPFTKEEWNYYGRLVRQNDAYGHLCSIHNCMGFFDYTEDWITHCSMQKNTTYEHVEKTEQHLEKYKKPVVWDEIGYEGNVDRGWGNISGQELVRRFWESVLRGGCAGHGETYIHPEDILWWAKGGVLHGDSEPRLKFLKKIWDETPGGCLKAINEEPFDEVISIPVEENKICNWMQTTWCSYELHYFGIGRPAYRILELPEDASYQVEVIDTWNMTITDTGVHSGFTKVELPGQEWMAIRIIKK</sequence>
<dbReference type="RefSeq" id="WP_117852758.1">
    <property type="nucleotide sequence ID" value="NZ_JACOOT010000038.1"/>
</dbReference>
<dbReference type="Gene3D" id="2.60.40.10">
    <property type="entry name" value="Immunoglobulins"/>
    <property type="match status" value="1"/>
</dbReference>
<evidence type="ECO:0000259" key="3">
    <source>
        <dbReference type="Pfam" id="PF18310"/>
    </source>
</evidence>
<accession>A0A8I0ALG6</accession>
<protein>
    <submittedName>
        <fullName evidence="4">DUF5605 domain-containing protein</fullName>
    </submittedName>
</protein>
<dbReference type="InterPro" id="IPR041239">
    <property type="entry name" value="DUF5605"/>
</dbReference>
<dbReference type="InterPro" id="IPR017853">
    <property type="entry name" value="GH"/>
</dbReference>
<evidence type="ECO:0000313" key="5">
    <source>
        <dbReference type="Proteomes" id="UP000652847"/>
    </source>
</evidence>
<dbReference type="AlphaFoldDB" id="A0A8I0ALG6"/>
<evidence type="ECO:0000259" key="1">
    <source>
        <dbReference type="Pfam" id="PF13204"/>
    </source>
</evidence>
<dbReference type="EMBL" id="JACOOT010000038">
    <property type="protein sequence ID" value="MBC5652593.1"/>
    <property type="molecule type" value="Genomic_DNA"/>
</dbReference>
<dbReference type="SUPFAM" id="SSF51445">
    <property type="entry name" value="(Trans)glycosidases"/>
    <property type="match status" value="1"/>
</dbReference>
<evidence type="ECO:0000313" key="4">
    <source>
        <dbReference type="EMBL" id="MBC5652593.1"/>
    </source>
</evidence>
<dbReference type="Pfam" id="PF18310">
    <property type="entry name" value="DUF5605"/>
    <property type="match status" value="1"/>
</dbReference>
<organism evidence="4 5">
    <name type="scientific">Blautia segnis</name>
    <dbReference type="NCBI Taxonomy" id="2763030"/>
    <lineage>
        <taxon>Bacteria</taxon>
        <taxon>Bacillati</taxon>
        <taxon>Bacillota</taxon>
        <taxon>Clostridia</taxon>
        <taxon>Lachnospirales</taxon>
        <taxon>Lachnospiraceae</taxon>
        <taxon>Blautia</taxon>
    </lineage>
</organism>
<name>A0A8I0ALG6_9FIRM</name>
<dbReference type="InterPro" id="IPR032260">
    <property type="entry name" value="DUF5060"/>
</dbReference>
<dbReference type="InterPro" id="IPR025277">
    <property type="entry name" value="Apiosidase-like_cat_dom"/>
</dbReference>
<dbReference type="Pfam" id="PF16586">
    <property type="entry name" value="DUF5060"/>
    <property type="match status" value="1"/>
</dbReference>
<proteinExistence type="predicted"/>
<dbReference type="Gene3D" id="3.20.20.80">
    <property type="entry name" value="Glycosidases"/>
    <property type="match status" value="1"/>
</dbReference>
<dbReference type="PANTHER" id="PTHR37836">
    <property type="entry name" value="LMO1036 PROTEIN"/>
    <property type="match status" value="1"/>
</dbReference>
<feature type="domain" description="Apiosidase-like catalytic" evidence="1">
    <location>
        <begin position="101"/>
        <end position="388"/>
    </location>
</feature>
<keyword evidence="5" id="KW-1185">Reference proteome</keyword>
<gene>
    <name evidence="4" type="ORF">H8S54_16155</name>
</gene>